<reference evidence="6" key="1">
    <citation type="submission" date="2025-08" db="UniProtKB">
        <authorList>
            <consortium name="RefSeq"/>
        </authorList>
    </citation>
    <scope>IDENTIFICATION</scope>
    <source>
        <strain evidence="6">OHB3-1</strain>
    </source>
</reference>
<dbReference type="GO" id="GO:0009536">
    <property type="term" value="C:plastid"/>
    <property type="evidence" value="ECO:0007669"/>
    <property type="project" value="TreeGrafter"/>
</dbReference>
<dbReference type="Gene3D" id="3.30.1360.20">
    <property type="entry name" value="Transcriptional coactivator/pterin dehydratase"/>
    <property type="match status" value="1"/>
</dbReference>
<dbReference type="Proteomes" id="UP000504603">
    <property type="component" value="Unplaced"/>
</dbReference>
<dbReference type="EC" id="4.2.1.96" evidence="3"/>
<dbReference type="GeneID" id="111023314"/>
<dbReference type="GO" id="GO:0008124">
    <property type="term" value="F:4-alpha-hydroxytetrahydrobiopterin dehydratase activity"/>
    <property type="evidence" value="ECO:0007669"/>
    <property type="project" value="UniProtKB-EC"/>
</dbReference>
<dbReference type="InterPro" id="IPR036428">
    <property type="entry name" value="PCD_sf"/>
</dbReference>
<organism evidence="5 6">
    <name type="scientific">Momordica charantia</name>
    <name type="common">Bitter gourd</name>
    <name type="synonym">Balsam pear</name>
    <dbReference type="NCBI Taxonomy" id="3673"/>
    <lineage>
        <taxon>Eukaryota</taxon>
        <taxon>Viridiplantae</taxon>
        <taxon>Streptophyta</taxon>
        <taxon>Embryophyta</taxon>
        <taxon>Tracheophyta</taxon>
        <taxon>Spermatophyta</taxon>
        <taxon>Magnoliopsida</taxon>
        <taxon>eudicotyledons</taxon>
        <taxon>Gunneridae</taxon>
        <taxon>Pentapetalae</taxon>
        <taxon>rosids</taxon>
        <taxon>fabids</taxon>
        <taxon>Cucurbitales</taxon>
        <taxon>Cucurbitaceae</taxon>
        <taxon>Momordiceae</taxon>
        <taxon>Momordica</taxon>
    </lineage>
</organism>
<sequence length="221" mass="24589">MVCAISSLNSAMATTSSTHLPLPLLHLPHRRFSPPTPRTTVLRHWRRPATVRAAIQGDGDFGARDPFPAEIESRFGEKVLGFSDTEHKILIPSIPALALSQQQCAPVSSLGPPMADDEAQKLLKKVVGWRLVDNDGSGRLKLQCLWKLRDFECGVELIKRIYEVVQDCGHFPDLHLEHSNQVRAELWTSAIGGLSMNDFIVAAKLDEIRTSDLAPRKRVWA</sequence>
<evidence type="ECO:0000256" key="3">
    <source>
        <dbReference type="ARBA" id="ARBA00013252"/>
    </source>
</evidence>
<dbReference type="AlphaFoldDB" id="A0A6J1DTF1"/>
<name>A0A6J1DTF1_MOMCH</name>
<gene>
    <name evidence="6" type="primary">LOC111023314</name>
</gene>
<dbReference type="InterPro" id="IPR001533">
    <property type="entry name" value="Pterin_deHydtase"/>
</dbReference>
<evidence type="ECO:0000256" key="1">
    <source>
        <dbReference type="ARBA" id="ARBA00001554"/>
    </source>
</evidence>
<dbReference type="PANTHER" id="PTHR12599">
    <property type="entry name" value="PTERIN-4-ALPHA-CARBINOLAMINE DEHYDRATASE"/>
    <property type="match status" value="1"/>
</dbReference>
<keyword evidence="4" id="KW-0456">Lyase</keyword>
<keyword evidence="5" id="KW-1185">Reference proteome</keyword>
<comment type="similarity">
    <text evidence="2">Belongs to the pterin-4-alpha-carbinolamine dehydratase family.</text>
</comment>
<dbReference type="SUPFAM" id="SSF55248">
    <property type="entry name" value="PCD-like"/>
    <property type="match status" value="1"/>
</dbReference>
<evidence type="ECO:0000256" key="2">
    <source>
        <dbReference type="ARBA" id="ARBA00006472"/>
    </source>
</evidence>
<dbReference type="Pfam" id="PF01329">
    <property type="entry name" value="Pterin_4a"/>
    <property type="match status" value="1"/>
</dbReference>
<evidence type="ECO:0000256" key="4">
    <source>
        <dbReference type="ARBA" id="ARBA00023239"/>
    </source>
</evidence>
<dbReference type="OrthoDB" id="277398at2759"/>
<dbReference type="RefSeq" id="XP_022156424.1">
    <property type="nucleotide sequence ID" value="XM_022300732.1"/>
</dbReference>
<comment type="catalytic activity">
    <reaction evidence="1">
        <text>(4aS,6R)-4a-hydroxy-L-erythro-5,6,7,8-tetrahydrobiopterin = (6R)-L-erythro-6,7-dihydrobiopterin + H2O</text>
        <dbReference type="Rhea" id="RHEA:11920"/>
        <dbReference type="ChEBI" id="CHEBI:15377"/>
        <dbReference type="ChEBI" id="CHEBI:15642"/>
        <dbReference type="ChEBI" id="CHEBI:43120"/>
        <dbReference type="EC" id="4.2.1.96"/>
    </reaction>
</comment>
<evidence type="ECO:0000313" key="5">
    <source>
        <dbReference type="Proteomes" id="UP000504603"/>
    </source>
</evidence>
<dbReference type="KEGG" id="mcha:111023314"/>
<dbReference type="PANTHER" id="PTHR12599:SF8">
    <property type="entry name" value="PTERIN-4-ALPHA-CARBINOLAMINE DEHYDRATASE, CHLOROPLASTIC-RELATED"/>
    <property type="match status" value="1"/>
</dbReference>
<dbReference type="GO" id="GO:0006729">
    <property type="term" value="P:tetrahydrobiopterin biosynthetic process"/>
    <property type="evidence" value="ECO:0007669"/>
    <property type="project" value="InterPro"/>
</dbReference>
<protein>
    <recommendedName>
        <fullName evidence="3">4a-hydroxytetrahydrobiopterin dehydratase</fullName>
        <ecNumber evidence="3">4.2.1.96</ecNumber>
    </recommendedName>
</protein>
<proteinExistence type="inferred from homology"/>
<evidence type="ECO:0000313" key="6">
    <source>
        <dbReference type="RefSeq" id="XP_022156424.1"/>
    </source>
</evidence>
<accession>A0A6J1DTF1</accession>